<keyword evidence="1" id="KW-0413">Isomerase</keyword>
<dbReference type="RefSeq" id="WP_095420480.1">
    <property type="nucleotide sequence ID" value="NZ_CP022990.1"/>
</dbReference>
<dbReference type="PANTHER" id="PTHR37950">
    <property type="entry name" value="4-HYDROXYPHENYLACETATE CATABOLISM PROTEIN"/>
    <property type="match status" value="1"/>
</dbReference>
<evidence type="ECO:0000313" key="1">
    <source>
        <dbReference type="EMBL" id="ASW00557.1"/>
    </source>
</evidence>
<gene>
    <name evidence="1" type="ORF">CJU94_20020</name>
</gene>
<dbReference type="Gene3D" id="3.30.429.10">
    <property type="entry name" value="Macrophage Migration Inhibitory Factor"/>
    <property type="match status" value="1"/>
</dbReference>
<keyword evidence="2" id="KW-1185">Reference proteome</keyword>
<dbReference type="SUPFAM" id="SSF55331">
    <property type="entry name" value="Tautomerase/MIF"/>
    <property type="match status" value="1"/>
</dbReference>
<dbReference type="InterPro" id="IPR004220">
    <property type="entry name" value="5-COMe_2-OHmuconate_Isoase"/>
</dbReference>
<dbReference type="PANTHER" id="PTHR37950:SF1">
    <property type="entry name" value="4-HYDROXYPHENYLACETATE CATABOLISM PROTEIN"/>
    <property type="match status" value="1"/>
</dbReference>
<evidence type="ECO:0000313" key="2">
    <source>
        <dbReference type="Proteomes" id="UP000215158"/>
    </source>
</evidence>
<protein>
    <submittedName>
        <fullName evidence="1">5-carboxymethyl-2-hydroxymuconate isomerase</fullName>
    </submittedName>
</protein>
<name>A0A248VNF0_9BURK</name>
<accession>A0A248VNF0</accession>
<dbReference type="GO" id="GO:0008704">
    <property type="term" value="F:5-carboxymethyl-2-hydroxymuconate delta-isomerase activity"/>
    <property type="evidence" value="ECO:0007669"/>
    <property type="project" value="InterPro"/>
</dbReference>
<organism evidence="1 2">
    <name type="scientific">Paraburkholderia aromaticivorans</name>
    <dbReference type="NCBI Taxonomy" id="2026199"/>
    <lineage>
        <taxon>Bacteria</taxon>
        <taxon>Pseudomonadati</taxon>
        <taxon>Pseudomonadota</taxon>
        <taxon>Betaproteobacteria</taxon>
        <taxon>Burkholderiales</taxon>
        <taxon>Burkholderiaceae</taxon>
        <taxon>Paraburkholderia</taxon>
    </lineage>
</organism>
<dbReference type="Proteomes" id="UP000215158">
    <property type="component" value="Chromosome 2"/>
</dbReference>
<dbReference type="Pfam" id="PF02962">
    <property type="entry name" value="CHMI"/>
    <property type="match status" value="1"/>
</dbReference>
<dbReference type="InterPro" id="IPR014347">
    <property type="entry name" value="Tautomerase/MIF_sf"/>
</dbReference>
<dbReference type="AlphaFoldDB" id="A0A248VNF0"/>
<dbReference type="CDD" id="cd00580">
    <property type="entry name" value="CHMI"/>
    <property type="match status" value="1"/>
</dbReference>
<dbReference type="OrthoDB" id="9814215at2"/>
<dbReference type="KEGG" id="parb:CJU94_20020"/>
<sequence length="137" mass="15060">MPHLTLEYSANLAGEESIGELCNALAHCLDTQRETGNESEQRVYPLGGIRVRALRCEQYCIADGRADAAFLHANLKIGAGRSEATRQATGDALFALIKQHFAAQFEQHGLALSLEINEFSEAGTWKHNNLHARLKAE</sequence>
<dbReference type="EMBL" id="CP022990">
    <property type="protein sequence ID" value="ASW00557.1"/>
    <property type="molecule type" value="Genomic_DNA"/>
</dbReference>
<proteinExistence type="predicted"/>
<reference evidence="1 2" key="1">
    <citation type="submission" date="2017-08" db="EMBL/GenBank/DDBJ databases">
        <title>Identification and genetic characteristics of simultaneous BTEX- and naphthalene-degrading Paraburkholderia sp. BN5 isolated from petroleum-contaminated soil.</title>
        <authorList>
            <person name="Lee Y."/>
            <person name="Jeon C.O."/>
        </authorList>
    </citation>
    <scope>NUCLEOTIDE SEQUENCE [LARGE SCALE GENOMIC DNA]</scope>
    <source>
        <strain evidence="1 2">BN5</strain>
    </source>
</reference>